<proteinExistence type="predicted"/>
<feature type="region of interest" description="Disordered" evidence="1">
    <location>
        <begin position="148"/>
        <end position="208"/>
    </location>
</feature>
<dbReference type="PROSITE" id="PS50003">
    <property type="entry name" value="PH_DOMAIN"/>
    <property type="match status" value="1"/>
</dbReference>
<organism evidence="3 4">
    <name type="scientific">Geodia barretti</name>
    <name type="common">Barrett's horny sponge</name>
    <dbReference type="NCBI Taxonomy" id="519541"/>
    <lineage>
        <taxon>Eukaryota</taxon>
        <taxon>Metazoa</taxon>
        <taxon>Porifera</taxon>
        <taxon>Demospongiae</taxon>
        <taxon>Heteroscleromorpha</taxon>
        <taxon>Tetractinellida</taxon>
        <taxon>Astrophorina</taxon>
        <taxon>Geodiidae</taxon>
        <taxon>Geodia</taxon>
    </lineage>
</organism>
<dbReference type="CDD" id="cd00821">
    <property type="entry name" value="PH"/>
    <property type="match status" value="1"/>
</dbReference>
<evidence type="ECO:0000259" key="2">
    <source>
        <dbReference type="PROSITE" id="PS50003"/>
    </source>
</evidence>
<dbReference type="InterPro" id="IPR001849">
    <property type="entry name" value="PH_domain"/>
</dbReference>
<dbReference type="EMBL" id="CASHTH010001433">
    <property type="protein sequence ID" value="CAI8015309.1"/>
    <property type="molecule type" value="Genomic_DNA"/>
</dbReference>
<feature type="domain" description="PH" evidence="2">
    <location>
        <begin position="29"/>
        <end position="140"/>
    </location>
</feature>
<dbReference type="Gene3D" id="2.30.29.30">
    <property type="entry name" value="Pleckstrin-homology domain (PH domain)/Phosphotyrosine-binding domain (PTB)"/>
    <property type="match status" value="1"/>
</dbReference>
<comment type="caution">
    <text evidence="3">The sequence shown here is derived from an EMBL/GenBank/DDBJ whole genome shotgun (WGS) entry which is preliminary data.</text>
</comment>
<name>A0AA35WCD6_GEOBA</name>
<evidence type="ECO:0000313" key="4">
    <source>
        <dbReference type="Proteomes" id="UP001174909"/>
    </source>
</evidence>
<protein>
    <recommendedName>
        <fullName evidence="2">PH domain-containing protein</fullName>
    </recommendedName>
</protein>
<evidence type="ECO:0000256" key="1">
    <source>
        <dbReference type="SAM" id="MobiDB-lite"/>
    </source>
</evidence>
<dbReference type="Pfam" id="PF00169">
    <property type="entry name" value="PH"/>
    <property type="match status" value="1"/>
</dbReference>
<dbReference type="SUPFAM" id="SSF50729">
    <property type="entry name" value="PH domain-like"/>
    <property type="match status" value="1"/>
</dbReference>
<reference evidence="3" key="1">
    <citation type="submission" date="2023-03" db="EMBL/GenBank/DDBJ databases">
        <authorList>
            <person name="Steffen K."/>
            <person name="Cardenas P."/>
        </authorList>
    </citation>
    <scope>NUCLEOTIDE SEQUENCE</scope>
</reference>
<accession>A0AA35WCD6</accession>
<dbReference type="Proteomes" id="UP001174909">
    <property type="component" value="Unassembled WGS sequence"/>
</dbReference>
<dbReference type="AlphaFoldDB" id="A0AA35WCD6"/>
<evidence type="ECO:0000313" key="3">
    <source>
        <dbReference type="EMBL" id="CAI8015309.1"/>
    </source>
</evidence>
<dbReference type="SMART" id="SM00233">
    <property type="entry name" value="PH"/>
    <property type="match status" value="1"/>
</dbReference>
<keyword evidence="4" id="KW-1185">Reference proteome</keyword>
<gene>
    <name evidence="3" type="ORF">GBAR_LOCUS9494</name>
</gene>
<dbReference type="InterPro" id="IPR011993">
    <property type="entry name" value="PH-like_dom_sf"/>
</dbReference>
<sequence>MSAHVHVPWKAPQHPASVKPLLEGLDLASPVRSGCMYKEAHTHVVFHKRFFVLFPRVLVYYEKEADYKRDLAKGSLEHRHKAIVLDSLYLSKPEKKVKGAKFCFILHAPDKSNPRHDFLLVTESREERKHWIEALQEQNPALLSSEDHSLHIHPDTPQIPRRSDSSSSTSSNGVQHHHVVTHPSMLVTDHPARPGSPRHDIQKVASSDSCASMSVDYLDIRQLSIREGPSDTEEDNN</sequence>